<reference evidence="3" key="1">
    <citation type="submission" date="2016-10" db="EMBL/GenBank/DDBJ databases">
        <authorList>
            <person name="Varghese N."/>
            <person name="Submissions S."/>
        </authorList>
    </citation>
    <scope>NUCLEOTIDE SEQUENCE [LARGE SCALE GENOMIC DNA]</scope>
    <source>
        <strain evidence="3">DSM 21424</strain>
    </source>
</reference>
<dbReference type="Proteomes" id="UP000198922">
    <property type="component" value="Unassembled WGS sequence"/>
</dbReference>
<dbReference type="RefSeq" id="WP_131802681.1">
    <property type="nucleotide sequence ID" value="NZ_FNAT01000009.1"/>
</dbReference>
<feature type="transmembrane region" description="Helical" evidence="1">
    <location>
        <begin position="205"/>
        <end position="227"/>
    </location>
</feature>
<evidence type="ECO:0000313" key="3">
    <source>
        <dbReference type="Proteomes" id="UP000198922"/>
    </source>
</evidence>
<evidence type="ECO:0008006" key="4">
    <source>
        <dbReference type="Google" id="ProtNLM"/>
    </source>
</evidence>
<feature type="transmembrane region" description="Helical" evidence="1">
    <location>
        <begin position="166"/>
        <end position="193"/>
    </location>
</feature>
<keyword evidence="1" id="KW-1133">Transmembrane helix</keyword>
<feature type="transmembrane region" description="Helical" evidence="1">
    <location>
        <begin position="79"/>
        <end position="98"/>
    </location>
</feature>
<accession>A0A1G7JJZ2</accession>
<proteinExistence type="predicted"/>
<dbReference type="AlphaFoldDB" id="A0A1G7JJZ2"/>
<dbReference type="STRING" id="521013.SAMN04488567_3740"/>
<feature type="transmembrane region" description="Helical" evidence="1">
    <location>
        <begin position="299"/>
        <end position="317"/>
    </location>
</feature>
<keyword evidence="1" id="KW-0812">Transmembrane</keyword>
<name>A0A1G7JJZ2_9RHOB</name>
<gene>
    <name evidence="2" type="ORF">SAMN04488567_3740</name>
</gene>
<feature type="transmembrane region" description="Helical" evidence="1">
    <location>
        <begin position="323"/>
        <end position="341"/>
    </location>
</feature>
<dbReference type="OrthoDB" id="7728002at2"/>
<feature type="transmembrane region" description="Helical" evidence="1">
    <location>
        <begin position="239"/>
        <end position="265"/>
    </location>
</feature>
<organism evidence="2 3">
    <name type="scientific">Limimaricola pyoseonensis</name>
    <dbReference type="NCBI Taxonomy" id="521013"/>
    <lineage>
        <taxon>Bacteria</taxon>
        <taxon>Pseudomonadati</taxon>
        <taxon>Pseudomonadota</taxon>
        <taxon>Alphaproteobacteria</taxon>
        <taxon>Rhodobacterales</taxon>
        <taxon>Paracoccaceae</taxon>
        <taxon>Limimaricola</taxon>
    </lineage>
</organism>
<evidence type="ECO:0000313" key="2">
    <source>
        <dbReference type="EMBL" id="SDF24779.1"/>
    </source>
</evidence>
<evidence type="ECO:0000256" key="1">
    <source>
        <dbReference type="SAM" id="Phobius"/>
    </source>
</evidence>
<dbReference type="EMBL" id="FNAT01000009">
    <property type="protein sequence ID" value="SDF24779.1"/>
    <property type="molecule type" value="Genomic_DNA"/>
</dbReference>
<protein>
    <recommendedName>
        <fullName evidence="4">Dolichyl-phosphate-mannose-protein mannosyltransferase</fullName>
    </recommendedName>
</protein>
<feature type="transmembrane region" description="Helical" evidence="1">
    <location>
        <begin position="271"/>
        <end position="292"/>
    </location>
</feature>
<keyword evidence="1" id="KW-0472">Membrane</keyword>
<keyword evidence="3" id="KW-1185">Reference proteome</keyword>
<sequence length="471" mass="49253">MSRPLRFGLAAVPLFGVLLALLAWVEMHGFVSGAVVEMWAKAIVQVEGPQAFRATDPFYPPLPYVLSLTLQALVPGTGVPAPSLLSAAIGAVLLHAWFGNLRERGAYDRVSAVLIVVLMAMNPFFLRALAEGPGTMLLLLGFWIYARGLLNLRLNGTAPDMMKVAVGLLILPVAHGYGLLLALGTLPFIVIAARPSMLAASSLGYIVSMFFPVLAAVGSLVFVATVLDTGIFPTDPAAAVAPAGAAAILPTLCAMIPVGAALIRTARMPRFVLPLLAGGCSLIGGAVLNMGYGLEPDPAVIAAPALGLVVVAIRAWPPSGLRAPMIAALLLVSAPMALWSIRAAGGEESQRLLQAAAGAQVADQRAADRAAAEFLEGRDGVLVDVERNPGLVTALGGTGGLLLAGQSAYDITMLGGRPRGAWVALRHDPDAIVQRDRLLRAFPQLAKGTAPPFTLRFTRGPWRIFEITEQD</sequence>